<reference evidence="7" key="1">
    <citation type="submission" date="2012-12" db="EMBL/GenBank/DDBJ databases">
        <authorList>
            <person name="Hellsten U."/>
            <person name="Grimwood J."/>
            <person name="Chapman J.A."/>
            <person name="Shapiro H."/>
            <person name="Aerts A."/>
            <person name="Otillar R.P."/>
            <person name="Terry A.Y."/>
            <person name="Boore J.L."/>
            <person name="Simakov O."/>
            <person name="Marletaz F."/>
            <person name="Cho S.-J."/>
            <person name="Edsinger-Gonzales E."/>
            <person name="Havlak P."/>
            <person name="Kuo D.-H."/>
            <person name="Larsson T."/>
            <person name="Lv J."/>
            <person name="Arendt D."/>
            <person name="Savage R."/>
            <person name="Osoegawa K."/>
            <person name="de Jong P."/>
            <person name="Lindberg D.R."/>
            <person name="Seaver E.C."/>
            <person name="Weisblat D.A."/>
            <person name="Putnam N.H."/>
            <person name="Grigoriev I.V."/>
            <person name="Rokhsar D.S."/>
        </authorList>
    </citation>
    <scope>NUCLEOTIDE SEQUENCE</scope>
</reference>
<dbReference type="SUPFAM" id="SSF49313">
    <property type="entry name" value="Cadherin-like"/>
    <property type="match status" value="2"/>
</dbReference>
<feature type="domain" description="Cadherin" evidence="4">
    <location>
        <begin position="17"/>
        <end position="108"/>
    </location>
</feature>
<sequence length="146" mass="16056">MYLKLQIHSFGRSANSGDTVGRWHVTATDIDSVTNSQLTYSVSDSTFSVQTLNNIGYVKTAKRLDYDRIPDHTYNFTIVATDNGDPPHKGSAAVRVSVTNVNDEDPVFVKDVERVQLSEDAPMRTVVHVVQAFDPDGDGVTYTFAG</sequence>
<dbReference type="RefSeq" id="XP_009026392.1">
    <property type="nucleotide sequence ID" value="XM_009028144.1"/>
</dbReference>
<dbReference type="PANTHER" id="PTHR24026:SF126">
    <property type="entry name" value="PROTOCADHERIN FAT 4"/>
    <property type="match status" value="1"/>
</dbReference>
<dbReference type="Gene3D" id="2.60.40.60">
    <property type="entry name" value="Cadherins"/>
    <property type="match status" value="2"/>
</dbReference>
<dbReference type="EnsemblMetazoa" id="HelroT179300">
    <property type="protein sequence ID" value="HelroP179300"/>
    <property type="gene ID" value="HelroG179300"/>
</dbReference>
<evidence type="ECO:0000256" key="2">
    <source>
        <dbReference type="ARBA" id="ARBA00022989"/>
    </source>
</evidence>
<keyword evidence="2" id="KW-0472">Membrane</keyword>
<dbReference type="Pfam" id="PF00028">
    <property type="entry name" value="Cadherin"/>
    <property type="match status" value="1"/>
</dbReference>
<dbReference type="SMART" id="SM00112">
    <property type="entry name" value="CA"/>
    <property type="match status" value="1"/>
</dbReference>
<dbReference type="CTD" id="20207232"/>
<evidence type="ECO:0000256" key="3">
    <source>
        <dbReference type="PROSITE-ProRule" id="PRU00043"/>
    </source>
</evidence>
<dbReference type="AlphaFoldDB" id="T1FEI3"/>
<keyword evidence="1" id="KW-0812">Transmembrane</keyword>
<dbReference type="KEGG" id="hro:HELRODRAFT_179300"/>
<dbReference type="GeneID" id="20207232"/>
<dbReference type="CDD" id="cd11304">
    <property type="entry name" value="Cadherin_repeat"/>
    <property type="match status" value="1"/>
</dbReference>
<evidence type="ECO:0000256" key="1">
    <source>
        <dbReference type="ARBA" id="ARBA00022692"/>
    </source>
</evidence>
<dbReference type="InterPro" id="IPR015919">
    <property type="entry name" value="Cadherin-like_sf"/>
</dbReference>
<dbReference type="eggNOG" id="KOG3594">
    <property type="taxonomic scope" value="Eukaryota"/>
</dbReference>
<dbReference type="OrthoDB" id="6079678at2759"/>
<dbReference type="HOGENOM" id="CLU_1779474_0_0_1"/>
<evidence type="ECO:0000313" key="7">
    <source>
        <dbReference type="Proteomes" id="UP000015101"/>
    </source>
</evidence>
<evidence type="ECO:0000313" key="6">
    <source>
        <dbReference type="EnsemblMetazoa" id="HelroP179300"/>
    </source>
</evidence>
<protein>
    <recommendedName>
        <fullName evidence="4">Cadherin domain-containing protein</fullName>
    </recommendedName>
</protein>
<dbReference type="STRING" id="6412.T1FEI3"/>
<dbReference type="PROSITE" id="PS50268">
    <property type="entry name" value="CADHERIN_2"/>
    <property type="match status" value="1"/>
</dbReference>
<accession>T1FEI3</accession>
<dbReference type="EMBL" id="AMQM01006802">
    <property type="status" value="NOT_ANNOTATED_CDS"/>
    <property type="molecule type" value="Genomic_DNA"/>
</dbReference>
<organism evidence="6 7">
    <name type="scientific">Helobdella robusta</name>
    <name type="common">Californian leech</name>
    <dbReference type="NCBI Taxonomy" id="6412"/>
    <lineage>
        <taxon>Eukaryota</taxon>
        <taxon>Metazoa</taxon>
        <taxon>Spiralia</taxon>
        <taxon>Lophotrochozoa</taxon>
        <taxon>Annelida</taxon>
        <taxon>Clitellata</taxon>
        <taxon>Hirudinea</taxon>
        <taxon>Rhynchobdellida</taxon>
        <taxon>Glossiphoniidae</taxon>
        <taxon>Helobdella</taxon>
    </lineage>
</organism>
<keyword evidence="7" id="KW-1185">Reference proteome</keyword>
<dbReference type="InterPro" id="IPR002126">
    <property type="entry name" value="Cadherin-like_dom"/>
</dbReference>
<dbReference type="GO" id="GO:0005509">
    <property type="term" value="F:calcium ion binding"/>
    <property type="evidence" value="ECO:0007669"/>
    <property type="project" value="UniProtKB-UniRule"/>
</dbReference>
<dbReference type="GO" id="GO:0007156">
    <property type="term" value="P:homophilic cell adhesion via plasma membrane adhesion molecules"/>
    <property type="evidence" value="ECO:0007669"/>
    <property type="project" value="InterPro"/>
</dbReference>
<name>T1FEI3_HELRO</name>
<dbReference type="InParanoid" id="T1FEI3"/>
<dbReference type="GO" id="GO:0005886">
    <property type="term" value="C:plasma membrane"/>
    <property type="evidence" value="ECO:0007669"/>
    <property type="project" value="UniProtKB-SubCell"/>
</dbReference>
<dbReference type="Proteomes" id="UP000015101">
    <property type="component" value="Unassembled WGS sequence"/>
</dbReference>
<evidence type="ECO:0000259" key="4">
    <source>
        <dbReference type="PROSITE" id="PS50268"/>
    </source>
</evidence>
<reference evidence="6" key="3">
    <citation type="submission" date="2015-06" db="UniProtKB">
        <authorList>
            <consortium name="EnsemblMetazoa"/>
        </authorList>
    </citation>
    <scope>IDENTIFICATION</scope>
</reference>
<proteinExistence type="predicted"/>
<keyword evidence="3" id="KW-0106">Calcium</keyword>
<gene>
    <name evidence="6" type="primary">20207232</name>
    <name evidence="5" type="ORF">HELRODRAFT_179300</name>
</gene>
<dbReference type="EMBL" id="AMQM01006803">
    <property type="status" value="NOT_ANNOTATED_CDS"/>
    <property type="molecule type" value="Genomic_DNA"/>
</dbReference>
<dbReference type="EMBL" id="KB097519">
    <property type="protein sequence ID" value="ESN95525.1"/>
    <property type="molecule type" value="Genomic_DNA"/>
</dbReference>
<keyword evidence="2" id="KW-1133">Transmembrane helix</keyword>
<dbReference type="PANTHER" id="PTHR24026">
    <property type="entry name" value="FAT ATYPICAL CADHERIN-RELATED"/>
    <property type="match status" value="1"/>
</dbReference>
<evidence type="ECO:0000313" key="5">
    <source>
        <dbReference type="EMBL" id="ESN95525.1"/>
    </source>
</evidence>
<reference evidence="5 7" key="2">
    <citation type="journal article" date="2013" name="Nature">
        <title>Insights into bilaterian evolution from three spiralian genomes.</title>
        <authorList>
            <person name="Simakov O."/>
            <person name="Marletaz F."/>
            <person name="Cho S.J."/>
            <person name="Edsinger-Gonzales E."/>
            <person name="Havlak P."/>
            <person name="Hellsten U."/>
            <person name="Kuo D.H."/>
            <person name="Larsson T."/>
            <person name="Lv J."/>
            <person name="Arendt D."/>
            <person name="Savage R."/>
            <person name="Osoegawa K."/>
            <person name="de Jong P."/>
            <person name="Grimwood J."/>
            <person name="Chapman J.A."/>
            <person name="Shapiro H."/>
            <person name="Aerts A."/>
            <person name="Otillar R.P."/>
            <person name="Terry A.Y."/>
            <person name="Boore J.L."/>
            <person name="Grigoriev I.V."/>
            <person name="Lindberg D.R."/>
            <person name="Seaver E.C."/>
            <person name="Weisblat D.A."/>
            <person name="Putnam N.H."/>
            <person name="Rokhsar D.S."/>
        </authorList>
    </citation>
    <scope>NUCLEOTIDE SEQUENCE</scope>
</reference>